<keyword evidence="1" id="KW-0472">Membrane</keyword>
<dbReference type="EMBL" id="RSCK01000001">
    <property type="protein sequence ID" value="RUT14676.1"/>
    <property type="molecule type" value="Genomic_DNA"/>
</dbReference>
<keyword evidence="1" id="KW-1133">Transmembrane helix</keyword>
<evidence type="ECO:0008006" key="4">
    <source>
        <dbReference type="Google" id="ProtNLM"/>
    </source>
</evidence>
<dbReference type="Proteomes" id="UP000282574">
    <property type="component" value="Unassembled WGS sequence"/>
</dbReference>
<gene>
    <name evidence="2" type="ORF">DSM107010_02220</name>
</gene>
<feature type="transmembrane region" description="Helical" evidence="1">
    <location>
        <begin position="14"/>
        <end position="32"/>
    </location>
</feature>
<dbReference type="RefSeq" id="WP_106165900.1">
    <property type="nucleotide sequence ID" value="NZ_JAVKZF010000005.1"/>
</dbReference>
<evidence type="ECO:0000256" key="1">
    <source>
        <dbReference type="SAM" id="Phobius"/>
    </source>
</evidence>
<proteinExistence type="predicted"/>
<accession>A0AB37UTP3</accession>
<keyword evidence="3" id="KW-1185">Reference proteome</keyword>
<dbReference type="CDD" id="cd11669">
    <property type="entry name" value="TTHB210-like"/>
    <property type="match status" value="1"/>
</dbReference>
<sequence>MTNTDSRKITNKKVITLLVATTIIVMFLPGLTEHVSSLFSALTFTATNTVTASKLGQNIQIYGKTERLGDGIIRSFIMLDGKKNSLIIGVTFTKEAPLNLPATPHEYELSLPSEASASAFRYVVITWNPQGHQPLGIYNPPHFDFHFYSLGAEERKKITANGDDLIKVYKSPLKKSIPIDYIPEPTNPAPGEGRHWIDSKSSEFQGLPFTKTFIYGTYNGEIVFGEPMLTKSWLETQPNFTEAIKLPEVYSKSAYYPTSYSVKYDRTRQEYTVSLDRLIFRSLKSFEDKN</sequence>
<organism evidence="2 3">
    <name type="scientific">Chroococcidiopsis cubana SAG 39.79</name>
    <dbReference type="NCBI Taxonomy" id="388085"/>
    <lineage>
        <taxon>Bacteria</taxon>
        <taxon>Bacillati</taxon>
        <taxon>Cyanobacteriota</taxon>
        <taxon>Cyanophyceae</taxon>
        <taxon>Chroococcidiopsidales</taxon>
        <taxon>Chroococcidiopsidaceae</taxon>
        <taxon>Chroococcidiopsis</taxon>
    </lineage>
</organism>
<evidence type="ECO:0000313" key="2">
    <source>
        <dbReference type="EMBL" id="RUT14676.1"/>
    </source>
</evidence>
<keyword evidence="1" id="KW-0812">Transmembrane</keyword>
<evidence type="ECO:0000313" key="3">
    <source>
        <dbReference type="Proteomes" id="UP000282574"/>
    </source>
</evidence>
<dbReference type="InterPro" id="IPR033786">
    <property type="entry name" value="TTHB210-like"/>
</dbReference>
<name>A0AB37UTP3_9CYAN</name>
<dbReference type="AlphaFoldDB" id="A0AB37UTP3"/>
<protein>
    <recommendedName>
        <fullName evidence="4">DUF5602 domain-containing protein</fullName>
    </recommendedName>
</protein>
<reference evidence="2 3" key="1">
    <citation type="journal article" date="2019" name="Genome Biol. Evol.">
        <title>Day and night: Metabolic profiles and evolutionary relationships of six axenic non-marine cyanobacteria.</title>
        <authorList>
            <person name="Will S.E."/>
            <person name="Henke P."/>
            <person name="Boedeker C."/>
            <person name="Huang S."/>
            <person name="Brinkmann H."/>
            <person name="Rohde M."/>
            <person name="Jarek M."/>
            <person name="Friedl T."/>
            <person name="Seufert S."/>
            <person name="Schumacher M."/>
            <person name="Overmann J."/>
            <person name="Neumann-Schaal M."/>
            <person name="Petersen J."/>
        </authorList>
    </citation>
    <scope>NUCLEOTIDE SEQUENCE [LARGE SCALE GENOMIC DNA]</scope>
    <source>
        <strain evidence="2 3">SAG 39.79</strain>
    </source>
</reference>
<comment type="caution">
    <text evidence="2">The sequence shown here is derived from an EMBL/GenBank/DDBJ whole genome shotgun (WGS) entry which is preliminary data.</text>
</comment>